<comment type="caution">
    <text evidence="1">The sequence shown here is derived from an EMBL/GenBank/DDBJ whole genome shotgun (WGS) entry which is preliminary data.</text>
</comment>
<protein>
    <submittedName>
        <fullName evidence="1">Uncharacterized protein</fullName>
    </submittedName>
</protein>
<accession>X1VTS4</accession>
<feature type="non-terminal residue" evidence="1">
    <location>
        <position position="1"/>
    </location>
</feature>
<name>X1VTS4_9ZZZZ</name>
<dbReference type="EMBL" id="BARW01043587">
    <property type="protein sequence ID" value="GAJ20881.1"/>
    <property type="molecule type" value="Genomic_DNA"/>
</dbReference>
<feature type="non-terminal residue" evidence="1">
    <location>
        <position position="30"/>
    </location>
</feature>
<gene>
    <name evidence="1" type="ORF">S12H4_63709</name>
</gene>
<sequence length="30" mass="3803">YIGRRYYIRFENAIDATECDYRNQVFYEAY</sequence>
<reference evidence="1" key="1">
    <citation type="journal article" date="2014" name="Front. Microbiol.">
        <title>High frequency of phylogenetically diverse reductive dehalogenase-homologous genes in deep subseafloor sedimentary metagenomes.</title>
        <authorList>
            <person name="Kawai M."/>
            <person name="Futagami T."/>
            <person name="Toyoda A."/>
            <person name="Takaki Y."/>
            <person name="Nishi S."/>
            <person name="Hori S."/>
            <person name="Arai W."/>
            <person name="Tsubouchi T."/>
            <person name="Morono Y."/>
            <person name="Uchiyama I."/>
            <person name="Ito T."/>
            <person name="Fujiyama A."/>
            <person name="Inagaki F."/>
            <person name="Takami H."/>
        </authorList>
    </citation>
    <scope>NUCLEOTIDE SEQUENCE</scope>
    <source>
        <strain evidence="1">Expedition CK06-06</strain>
    </source>
</reference>
<organism evidence="1">
    <name type="scientific">marine sediment metagenome</name>
    <dbReference type="NCBI Taxonomy" id="412755"/>
    <lineage>
        <taxon>unclassified sequences</taxon>
        <taxon>metagenomes</taxon>
        <taxon>ecological metagenomes</taxon>
    </lineage>
</organism>
<evidence type="ECO:0000313" key="1">
    <source>
        <dbReference type="EMBL" id="GAJ20881.1"/>
    </source>
</evidence>
<proteinExistence type="predicted"/>
<dbReference type="AlphaFoldDB" id="X1VTS4"/>